<evidence type="ECO:0000256" key="1">
    <source>
        <dbReference type="SAM" id="MobiDB-lite"/>
    </source>
</evidence>
<protein>
    <submittedName>
        <fullName evidence="2">DUF4169 family protein</fullName>
    </submittedName>
</protein>
<dbReference type="AlphaFoldDB" id="A0A9X2KTD5"/>
<dbReference type="EMBL" id="JAMLDY010000008">
    <property type="protein sequence ID" value="MCP3734788.1"/>
    <property type="molecule type" value="Genomic_DNA"/>
</dbReference>
<dbReference type="Proteomes" id="UP001139486">
    <property type="component" value="Unassembled WGS sequence"/>
</dbReference>
<keyword evidence="3" id="KW-1185">Reference proteome</keyword>
<feature type="region of interest" description="Disordered" evidence="1">
    <location>
        <begin position="23"/>
        <end position="58"/>
    </location>
</feature>
<gene>
    <name evidence="2" type="ORF">M9979_07885</name>
</gene>
<comment type="caution">
    <text evidence="2">The sequence shown here is derived from an EMBL/GenBank/DDBJ whole genome shotgun (WGS) entry which is preliminary data.</text>
</comment>
<feature type="compositionally biased region" description="Basic and acidic residues" evidence="1">
    <location>
        <begin position="33"/>
        <end position="58"/>
    </location>
</feature>
<sequence length="58" mass="6509">MAEIINLRRARKARDRDVAAKAAAANRAKFGRTKAERDADATNRARIERTLDGAKRED</sequence>
<dbReference type="RefSeq" id="WP_254288810.1">
    <property type="nucleotide sequence ID" value="NZ_JAMLDY010000008.1"/>
</dbReference>
<evidence type="ECO:0000313" key="2">
    <source>
        <dbReference type="EMBL" id="MCP3734788.1"/>
    </source>
</evidence>
<organism evidence="2 3">
    <name type="scientific">Sphingomonas liriopis</name>
    <dbReference type="NCBI Taxonomy" id="2949094"/>
    <lineage>
        <taxon>Bacteria</taxon>
        <taxon>Pseudomonadati</taxon>
        <taxon>Pseudomonadota</taxon>
        <taxon>Alphaproteobacteria</taxon>
        <taxon>Sphingomonadales</taxon>
        <taxon>Sphingomonadaceae</taxon>
        <taxon>Sphingomonas</taxon>
    </lineage>
</organism>
<dbReference type="InterPro" id="IPR025227">
    <property type="entry name" value="DUF4169"/>
</dbReference>
<evidence type="ECO:0000313" key="3">
    <source>
        <dbReference type="Proteomes" id="UP001139486"/>
    </source>
</evidence>
<accession>A0A9X2KTD5</accession>
<proteinExistence type="predicted"/>
<name>A0A9X2KTD5_9SPHN</name>
<reference evidence="2" key="1">
    <citation type="submission" date="2022-05" db="EMBL/GenBank/DDBJ databases">
        <title>Sphingomonas sp. strain RP10 Genome sequencing and assembly.</title>
        <authorList>
            <person name="Kim I."/>
        </authorList>
    </citation>
    <scope>NUCLEOTIDE SEQUENCE</scope>
    <source>
        <strain evidence="2">RP10</strain>
    </source>
</reference>
<dbReference type="Pfam" id="PF13770">
    <property type="entry name" value="DUF4169"/>
    <property type="match status" value="1"/>
</dbReference>